<dbReference type="PROSITE" id="PS00109">
    <property type="entry name" value="PROTEIN_KINASE_TYR"/>
    <property type="match status" value="1"/>
</dbReference>
<proteinExistence type="inferred from homology"/>
<dbReference type="SMART" id="SM00220">
    <property type="entry name" value="S_TKc"/>
    <property type="match status" value="1"/>
</dbReference>
<dbReference type="Proteomes" id="UP000694545">
    <property type="component" value="Unplaced"/>
</dbReference>
<evidence type="ECO:0000313" key="13">
    <source>
        <dbReference type="Ensembl" id="ENSVKKP00000010419.1"/>
    </source>
</evidence>
<dbReference type="PANTHER" id="PTHR22972:SF3">
    <property type="entry name" value="INACTIVE TYROSINE-PROTEIN KINASE PRAG1"/>
    <property type="match status" value="1"/>
</dbReference>
<accession>A0A8D2JJJ8</accession>
<dbReference type="SUPFAM" id="SSF56112">
    <property type="entry name" value="Protein kinase-like (PK-like)"/>
    <property type="match status" value="1"/>
</dbReference>
<dbReference type="GO" id="GO:0005925">
    <property type="term" value="C:focal adhesion"/>
    <property type="evidence" value="ECO:0007669"/>
    <property type="project" value="UniProtKB-SubCell"/>
</dbReference>
<dbReference type="PANTHER" id="PTHR22972">
    <property type="entry name" value="SERINE/THREONINE PROTEIN KINASE"/>
    <property type="match status" value="1"/>
</dbReference>
<keyword evidence="6" id="KW-0965">Cell junction</keyword>
<reference evidence="13" key="2">
    <citation type="submission" date="2025-09" db="UniProtKB">
        <authorList>
            <consortium name="Ensembl"/>
        </authorList>
    </citation>
    <scope>IDENTIFICATION</scope>
</reference>
<dbReference type="GO" id="GO:0005524">
    <property type="term" value="F:ATP binding"/>
    <property type="evidence" value="ECO:0007669"/>
    <property type="project" value="InterPro"/>
</dbReference>
<evidence type="ECO:0000256" key="3">
    <source>
        <dbReference type="ARBA" id="ARBA00004496"/>
    </source>
</evidence>
<evidence type="ECO:0000256" key="6">
    <source>
        <dbReference type="ARBA" id="ARBA00022949"/>
    </source>
</evidence>
<feature type="region of interest" description="Disordered" evidence="11">
    <location>
        <begin position="480"/>
        <end position="589"/>
    </location>
</feature>
<evidence type="ECO:0000259" key="12">
    <source>
        <dbReference type="PROSITE" id="PS50011"/>
    </source>
</evidence>
<dbReference type="OMA" id="DLKMSAC"/>
<evidence type="ECO:0000256" key="9">
    <source>
        <dbReference type="ARBA" id="ARBA00072730"/>
    </source>
</evidence>
<evidence type="ECO:0000256" key="1">
    <source>
        <dbReference type="ARBA" id="ARBA00004123"/>
    </source>
</evidence>
<evidence type="ECO:0000313" key="14">
    <source>
        <dbReference type="Proteomes" id="UP000694545"/>
    </source>
</evidence>
<name>A0A8D2JJJ8_VARKO</name>
<dbReference type="InterPro" id="IPR000719">
    <property type="entry name" value="Prot_kinase_dom"/>
</dbReference>
<dbReference type="GO" id="GO:0005737">
    <property type="term" value="C:cytoplasm"/>
    <property type="evidence" value="ECO:0007669"/>
    <property type="project" value="UniProtKB-SubCell"/>
</dbReference>
<dbReference type="Pfam" id="PF00069">
    <property type="entry name" value="Pkinase"/>
    <property type="match status" value="1"/>
</dbReference>
<feature type="region of interest" description="Disordered" evidence="11">
    <location>
        <begin position="301"/>
        <end position="327"/>
    </location>
</feature>
<reference evidence="13" key="1">
    <citation type="submission" date="2025-08" db="UniProtKB">
        <authorList>
            <consortium name="Ensembl"/>
        </authorList>
    </citation>
    <scope>IDENTIFICATION</scope>
</reference>
<feature type="region of interest" description="Disordered" evidence="11">
    <location>
        <begin position="346"/>
        <end position="403"/>
    </location>
</feature>
<dbReference type="Ensembl" id="ENSVKKT00000010673.1">
    <property type="protein sequence ID" value="ENSVKKP00000010419.1"/>
    <property type="gene ID" value="ENSVKKG00000007329.1"/>
</dbReference>
<organism evidence="13 14">
    <name type="scientific">Varanus komodoensis</name>
    <name type="common">Komodo dragon</name>
    <dbReference type="NCBI Taxonomy" id="61221"/>
    <lineage>
        <taxon>Eukaryota</taxon>
        <taxon>Metazoa</taxon>
        <taxon>Chordata</taxon>
        <taxon>Craniata</taxon>
        <taxon>Vertebrata</taxon>
        <taxon>Euteleostomi</taxon>
        <taxon>Lepidosauria</taxon>
        <taxon>Squamata</taxon>
        <taxon>Bifurcata</taxon>
        <taxon>Unidentata</taxon>
        <taxon>Episquamata</taxon>
        <taxon>Toxicofera</taxon>
        <taxon>Anguimorpha</taxon>
        <taxon>Paleoanguimorpha</taxon>
        <taxon>Varanoidea</taxon>
        <taxon>Varanidae</taxon>
        <taxon>Varanus</taxon>
    </lineage>
</organism>
<keyword evidence="4" id="KW-0963">Cytoplasm</keyword>
<evidence type="ECO:0000256" key="7">
    <source>
        <dbReference type="ARBA" id="ARBA00023242"/>
    </source>
</evidence>
<evidence type="ECO:0000256" key="10">
    <source>
        <dbReference type="ARBA" id="ARBA00079294"/>
    </source>
</evidence>
<keyword evidence="5" id="KW-0597">Phosphoprotein</keyword>
<comment type="subcellular location">
    <subcellularLocation>
        <location evidence="2">Cell junction</location>
        <location evidence="2">Focal adhesion</location>
    </subcellularLocation>
    <subcellularLocation>
        <location evidence="3">Cytoplasm</location>
    </subcellularLocation>
    <subcellularLocation>
        <location evidence="1">Nucleus</location>
    </subcellularLocation>
</comment>
<sequence length="1328" mass="145642">MSVCSDFVEHIWKPGSCKNCFCPRNFHQLQTPPVDLGGSGELSRDLNGIGAKAEHTIPEGDSIISLPYSKPTIAVKPTMINSDVADMWADGNLNTDIPQVMINEGWGRATPRKHILKKSGEEQRASADNIGNNVIRKRTIPNVAAECTSHGRLVIDPTGFESRAERNTSFSKMTFLGDMGVREDVADVASKERVAMPDAGFCHKTSTLSDRYVASPLDPVNYPPLHPRGEASLSEKDSTCSSLDVESEGGEYCSITDYCRKSPVHQGFDNTRAKVEWPESENPVSKFQGQDAAMNTRAKSKIGNFSGGESRVLNSDPDFQREKHPPPFGLSQGKCCPLVLDSEQTEGRRLENVSSSAERQLSFEAGPQNEPIYAESTKRKKAQPSNSNAHARSDAQGCGPCKDPEDGLWKERALPLNCEKELPDSATQVTATITIVAAHTEDDNRTIVLSSPDSAVGVQWPCASPTSNPETGKTRHFFEPQASSEVSSRESGPGFQPQMISKNMVGETPAIPPKLSKGSPPRDEGSLIQSGGPSTGESCDSPGHEDVDIPRNGADCSGSGPPPSMCSLVGRISPEDSSRGLSASGSERRQKYYNLSWSRQCRIEEEEEEEQGLLKNMPEMEIGNGASSSSSTFTLHQGEKCSVQENKIGGMSKSASFAFEFPKDRNGIEEFAPPPPPPKKQSRHFLKMNKSNSELERLDSDSTEHLSPTFQGIHVTFTAGSTDSLNLDANTISNGGRSICKASLRSPTRTGKQIFPSAHFSACPSKDRPPSKPSQPPPLPQKKTVSRAVSSPDGFYWGPASPARAAVPTSPKLNCSQSESNVCTHEEFPFGSHMGKNQRTFASSESLEKAFKGSHFPFPPSGRNSNACCSQNKNLPPRSFSQHSMSAQMCSGSSLQLHNLLSNIDSKEGVYTKLGGLYAESLRRLVSKCEDCFMRDQKGELHFSENNWSLFKLTCNKPCCDSGDAIYYCATCSKDPSSTYAVKICKTQDTKATASCCSPSVPVHFNIQQDCGHFVASVPSSMLKSASTDSQGPPRNASPEQDCVVVITREVPHQTAADFVRDAGPLHKAKPELYERRVCFLLLQLCNGLEHLKEHGVIHRDLCLENLLLVHCRPLPSSSSSSSSKTKEDGRLPRLIISNFLKAKQKPGAAEASVKRNQARLAPEIVSASQYKKFDEFQTGILIYELLHQPNPFEVRANLREQEYSQDDLPALPNLSIYSRGLQQLAQLLLEADPIKRIRITEAKRIVQCLLWGPRKDLTDQPLNHEEALHRALHNWIDMKRALLMMKFAERAVDAERNVELEDWLCCQYLASADPSSLWKSLQLLQLL</sequence>
<feature type="region of interest" description="Disordered" evidence="11">
    <location>
        <begin position="759"/>
        <end position="793"/>
    </location>
</feature>
<dbReference type="Gene3D" id="1.10.510.10">
    <property type="entry name" value="Transferase(Phosphotransferase) domain 1"/>
    <property type="match status" value="1"/>
</dbReference>
<dbReference type="PROSITE" id="PS50011">
    <property type="entry name" value="PROTEIN_KINASE_DOM"/>
    <property type="match status" value="1"/>
</dbReference>
<feature type="compositionally biased region" description="Polar residues" evidence="11">
    <location>
        <begin position="527"/>
        <end position="538"/>
    </location>
</feature>
<feature type="domain" description="Protein kinase" evidence="12">
    <location>
        <begin position="927"/>
        <end position="1251"/>
    </location>
</feature>
<feature type="compositionally biased region" description="Pro residues" evidence="11">
    <location>
        <begin position="771"/>
        <end position="780"/>
    </location>
</feature>
<keyword evidence="7" id="KW-0539">Nucleus</keyword>
<protein>
    <recommendedName>
        <fullName evidence="9">Inactive tyrosine-protein kinase PRAG1</fullName>
    </recommendedName>
    <alternativeName>
        <fullName evidence="10">PEAK1-related kinase-activating pseudokinase 1</fullName>
    </alternativeName>
</protein>
<dbReference type="GO" id="GO:0004672">
    <property type="term" value="F:protein kinase activity"/>
    <property type="evidence" value="ECO:0007669"/>
    <property type="project" value="InterPro"/>
</dbReference>
<dbReference type="GO" id="GO:0005634">
    <property type="term" value="C:nucleus"/>
    <property type="evidence" value="ECO:0007669"/>
    <property type="project" value="UniProtKB-SubCell"/>
</dbReference>
<evidence type="ECO:0000256" key="8">
    <source>
        <dbReference type="ARBA" id="ARBA00038349"/>
    </source>
</evidence>
<feature type="compositionally biased region" description="Polar residues" evidence="11">
    <location>
        <begin position="481"/>
        <end position="490"/>
    </location>
</feature>
<keyword evidence="14" id="KW-1185">Reference proteome</keyword>
<evidence type="ECO:0000256" key="4">
    <source>
        <dbReference type="ARBA" id="ARBA00022490"/>
    </source>
</evidence>
<dbReference type="FunFam" id="1.10.510.10:FF:000510">
    <property type="entry name" value="Inactive tyrosine-protein kinase PRAG1"/>
    <property type="match status" value="1"/>
</dbReference>
<evidence type="ECO:0000256" key="2">
    <source>
        <dbReference type="ARBA" id="ARBA00004246"/>
    </source>
</evidence>
<dbReference type="InterPro" id="IPR008266">
    <property type="entry name" value="Tyr_kinase_AS"/>
</dbReference>
<dbReference type="InterPro" id="IPR051511">
    <property type="entry name" value="MitoQC_Scaffold_Kinases"/>
</dbReference>
<evidence type="ECO:0000256" key="11">
    <source>
        <dbReference type="SAM" id="MobiDB-lite"/>
    </source>
</evidence>
<comment type="similarity">
    <text evidence="8">Belongs to the protein kinase superfamily.</text>
</comment>
<dbReference type="InterPro" id="IPR011009">
    <property type="entry name" value="Kinase-like_dom_sf"/>
</dbReference>
<evidence type="ECO:0000256" key="5">
    <source>
        <dbReference type="ARBA" id="ARBA00022553"/>
    </source>
</evidence>